<keyword evidence="5 9" id="KW-0812">Transmembrane</keyword>
<reference evidence="12" key="1">
    <citation type="submission" date="2021-11" db="EMBL/GenBank/DDBJ databases">
        <title>Legionella maioricencis sp. nov., a new species isolated from hot water samples in Mallorca.</title>
        <authorList>
            <person name="Crespi S."/>
            <person name="Drasar V."/>
            <person name="Salva-Serra F."/>
            <person name="Jaen-Luchoro D."/>
            <person name="Pineiro-Iglesias B."/>
            <person name="Aliaga F."/>
            <person name="Fernandez-Juarez V."/>
            <person name="Coll G."/>
            <person name="Moore E.R.B."/>
            <person name="Bennasar-Figueras A."/>
        </authorList>
    </citation>
    <scope>NUCLEOTIDE SEQUENCE</scope>
    <source>
        <strain evidence="12">HCPI-6</strain>
    </source>
</reference>
<feature type="transmembrane region" description="Helical" evidence="9">
    <location>
        <begin position="306"/>
        <end position="327"/>
    </location>
</feature>
<feature type="transmembrane region" description="Helical" evidence="9">
    <location>
        <begin position="89"/>
        <end position="112"/>
    </location>
</feature>
<comment type="similarity">
    <text evidence="2">Belongs to the monovalent cation:proton antiporter 2 (CPA2) transporter (TC 2.A.37) family.</text>
</comment>
<dbReference type="GO" id="GO:0015297">
    <property type="term" value="F:antiporter activity"/>
    <property type="evidence" value="ECO:0007669"/>
    <property type="project" value="UniProtKB-KW"/>
</dbReference>
<dbReference type="RefSeq" id="WP_250420457.1">
    <property type="nucleotide sequence ID" value="NZ_JAJKBJ010000002.1"/>
</dbReference>
<feature type="domain" description="RCK N-terminal" evidence="11">
    <location>
        <begin position="428"/>
        <end position="534"/>
    </location>
</feature>
<feature type="domain" description="Cation/H+ exchanger transmembrane" evidence="10">
    <location>
        <begin position="17"/>
        <end position="386"/>
    </location>
</feature>
<dbReference type="PANTHER" id="PTHR42751">
    <property type="entry name" value="SODIUM/HYDROGEN EXCHANGER FAMILY/TRKA DOMAIN PROTEIN"/>
    <property type="match status" value="1"/>
</dbReference>
<dbReference type="GO" id="GO:1902600">
    <property type="term" value="P:proton transmembrane transport"/>
    <property type="evidence" value="ECO:0007669"/>
    <property type="project" value="InterPro"/>
</dbReference>
<evidence type="ECO:0000259" key="10">
    <source>
        <dbReference type="Pfam" id="PF00999"/>
    </source>
</evidence>
<evidence type="ECO:0000256" key="1">
    <source>
        <dbReference type="ARBA" id="ARBA00004141"/>
    </source>
</evidence>
<keyword evidence="8 9" id="KW-0472">Membrane</keyword>
<dbReference type="AlphaFoldDB" id="A0A9X2CY58"/>
<evidence type="ECO:0000256" key="2">
    <source>
        <dbReference type="ARBA" id="ARBA00005551"/>
    </source>
</evidence>
<dbReference type="Gene3D" id="3.40.50.720">
    <property type="entry name" value="NAD(P)-binding Rossmann-like Domain"/>
    <property type="match status" value="1"/>
</dbReference>
<evidence type="ECO:0000256" key="7">
    <source>
        <dbReference type="ARBA" id="ARBA00023065"/>
    </source>
</evidence>
<evidence type="ECO:0000256" key="4">
    <source>
        <dbReference type="ARBA" id="ARBA00022449"/>
    </source>
</evidence>
<dbReference type="InterPro" id="IPR038770">
    <property type="entry name" value="Na+/solute_symporter_sf"/>
</dbReference>
<dbReference type="SUPFAM" id="SSF51735">
    <property type="entry name" value="NAD(P)-binding Rossmann-fold domains"/>
    <property type="match status" value="1"/>
</dbReference>
<accession>A0A9X2CY58</accession>
<dbReference type="Gene3D" id="1.20.1530.20">
    <property type="match status" value="1"/>
</dbReference>
<keyword evidence="3" id="KW-0813">Transport</keyword>
<sequence length="571" mass="62278">MHQSLPLITTMATTLGLALVMGFIAIKLKLPTLVGYLLAGIILGPFTPGFVANTEIAAEFTEIGVMLLMFGVGLHFSLDNLLETRKIALPGALIQIVIATVLGACIALFWGWSLSNALVFGLALSVASTVVLIRALESQGLLGSINGQIAVGWLIVEDIAMILVLVFLPFLAAWNGGPGAYNHHSLWLILGITLFKISSFVIVMLLMGRWILPKILWHITRTGSRELFTLCVIATAVSIAFGASKLFGISLALGAFFAGMIIRESKFSRRAAEESLPFRDAFAVLFFVSVGMLFNPYIFIEKPLHVLAVVGIIVIGKSIAAAALVLAFRYPLSIALTVSASLAQIGEFSFILVGQGVYLKLLPVEGQELILAAALISIAINPFIFKLVNPLQSWMCSKFSWIQSLERSEDPLAEFPRTTEEKYLSGQVVLIGYGQVGKRVGAILNDHGIPYVVVEQNRELVEHLRKRKIAAIFGNTSEAPALIQAHITRASMLVIATSSIFNLRQMISRARELNPHIEIAVRAHNKEEAHLLQQEIDGTFFLSEEELAKGMIQHILARFGMSASTENHEIK</sequence>
<evidence type="ECO:0000313" key="13">
    <source>
        <dbReference type="Proteomes" id="UP001139721"/>
    </source>
</evidence>
<feature type="transmembrane region" description="Helical" evidence="9">
    <location>
        <begin position="282"/>
        <end position="300"/>
    </location>
</feature>
<dbReference type="InterPro" id="IPR036291">
    <property type="entry name" value="NAD(P)-bd_dom_sf"/>
</dbReference>
<evidence type="ECO:0000256" key="6">
    <source>
        <dbReference type="ARBA" id="ARBA00022989"/>
    </source>
</evidence>
<feature type="transmembrane region" description="Helical" evidence="9">
    <location>
        <begin position="63"/>
        <end position="82"/>
    </location>
</feature>
<dbReference type="InterPro" id="IPR003148">
    <property type="entry name" value="RCK_N"/>
</dbReference>
<name>A0A9X2CY58_9GAMM</name>
<dbReference type="PANTHER" id="PTHR42751:SF1">
    <property type="entry name" value="CATION_PROTON ANTIPORTER YBAL-RELATED"/>
    <property type="match status" value="1"/>
</dbReference>
<dbReference type="Pfam" id="PF00999">
    <property type="entry name" value="Na_H_Exchanger"/>
    <property type="match status" value="1"/>
</dbReference>
<dbReference type="Pfam" id="PF02254">
    <property type="entry name" value="TrkA_N"/>
    <property type="match status" value="1"/>
</dbReference>
<evidence type="ECO:0000259" key="11">
    <source>
        <dbReference type="Pfam" id="PF02254"/>
    </source>
</evidence>
<feature type="transmembrane region" description="Helical" evidence="9">
    <location>
        <begin position="369"/>
        <end position="388"/>
    </location>
</feature>
<keyword evidence="13" id="KW-1185">Reference proteome</keyword>
<keyword evidence="4" id="KW-0050">Antiport</keyword>
<feature type="transmembrane region" description="Helical" evidence="9">
    <location>
        <begin position="33"/>
        <end position="51"/>
    </location>
</feature>
<evidence type="ECO:0000313" key="12">
    <source>
        <dbReference type="EMBL" id="MCL9683035.1"/>
    </source>
</evidence>
<protein>
    <submittedName>
        <fullName evidence="12">Cation:proton antiporter</fullName>
    </submittedName>
</protein>
<feature type="transmembrane region" description="Helical" evidence="9">
    <location>
        <begin position="118"/>
        <end position="137"/>
    </location>
</feature>
<evidence type="ECO:0000256" key="3">
    <source>
        <dbReference type="ARBA" id="ARBA00022448"/>
    </source>
</evidence>
<feature type="transmembrane region" description="Helical" evidence="9">
    <location>
        <begin position="6"/>
        <end position="26"/>
    </location>
</feature>
<dbReference type="InterPro" id="IPR006153">
    <property type="entry name" value="Cation/H_exchanger_TM"/>
</dbReference>
<evidence type="ECO:0000256" key="9">
    <source>
        <dbReference type="SAM" id="Phobius"/>
    </source>
</evidence>
<dbReference type="GO" id="GO:0016020">
    <property type="term" value="C:membrane"/>
    <property type="evidence" value="ECO:0007669"/>
    <property type="project" value="UniProtKB-SubCell"/>
</dbReference>
<feature type="transmembrane region" description="Helical" evidence="9">
    <location>
        <begin position="149"/>
        <end position="174"/>
    </location>
</feature>
<evidence type="ECO:0000256" key="8">
    <source>
        <dbReference type="ARBA" id="ARBA00023136"/>
    </source>
</evidence>
<comment type="subcellular location">
    <subcellularLocation>
        <location evidence="1">Membrane</location>
        <topology evidence="1">Multi-pass membrane protein</topology>
    </subcellularLocation>
</comment>
<comment type="caution">
    <text evidence="12">The sequence shown here is derived from an EMBL/GenBank/DDBJ whole genome shotgun (WGS) entry which is preliminary data.</text>
</comment>
<gene>
    <name evidence="12" type="ORF">LOX96_02915</name>
</gene>
<organism evidence="12 13">
    <name type="scientific">Legionella maioricensis</name>
    <dbReference type="NCBI Taxonomy" id="2896528"/>
    <lineage>
        <taxon>Bacteria</taxon>
        <taxon>Pseudomonadati</taxon>
        <taxon>Pseudomonadota</taxon>
        <taxon>Gammaproteobacteria</taxon>
        <taxon>Legionellales</taxon>
        <taxon>Legionellaceae</taxon>
        <taxon>Legionella</taxon>
    </lineage>
</organism>
<dbReference type="EMBL" id="JAJKBJ010000002">
    <property type="protein sequence ID" value="MCL9683035.1"/>
    <property type="molecule type" value="Genomic_DNA"/>
</dbReference>
<dbReference type="GO" id="GO:0006813">
    <property type="term" value="P:potassium ion transport"/>
    <property type="evidence" value="ECO:0007669"/>
    <property type="project" value="InterPro"/>
</dbReference>
<keyword evidence="7" id="KW-0406">Ion transport</keyword>
<feature type="transmembrane region" description="Helical" evidence="9">
    <location>
        <begin position="246"/>
        <end position="262"/>
    </location>
</feature>
<feature type="transmembrane region" description="Helical" evidence="9">
    <location>
        <begin position="186"/>
        <end position="212"/>
    </location>
</feature>
<evidence type="ECO:0000256" key="5">
    <source>
        <dbReference type="ARBA" id="ARBA00022692"/>
    </source>
</evidence>
<dbReference type="Proteomes" id="UP001139721">
    <property type="component" value="Unassembled WGS sequence"/>
</dbReference>
<proteinExistence type="inferred from homology"/>
<keyword evidence="6 9" id="KW-1133">Transmembrane helix</keyword>